<dbReference type="HOGENOM" id="CLU_3355785_0_0_9"/>
<dbReference type="Proteomes" id="UP000002217">
    <property type="component" value="Chromosome"/>
</dbReference>
<reference evidence="1 2" key="1">
    <citation type="journal article" date="2009" name="Stand. Genomic Sci.">
        <title>Complete genome sequence of Desulfotomaculum acetoxidans type strain (5575).</title>
        <authorList>
            <person name="Spring S."/>
            <person name="Lapidus A."/>
            <person name="Schroder M."/>
            <person name="Gleim D."/>
            <person name="Sims D."/>
            <person name="Meincke L."/>
            <person name="Glavina Del Rio T."/>
            <person name="Tice H."/>
            <person name="Copeland A."/>
            <person name="Cheng J.F."/>
            <person name="Lucas S."/>
            <person name="Chen F."/>
            <person name="Nolan M."/>
            <person name="Bruce D."/>
            <person name="Goodwin L."/>
            <person name="Pitluck S."/>
            <person name="Ivanova N."/>
            <person name="Mavromatis K."/>
            <person name="Mikhailova N."/>
            <person name="Pati A."/>
            <person name="Chen A."/>
            <person name="Palaniappan K."/>
            <person name="Land M."/>
            <person name="Hauser L."/>
            <person name="Chang Y.J."/>
            <person name="Jeffries C.D."/>
            <person name="Chain P."/>
            <person name="Saunders E."/>
            <person name="Brettin T."/>
            <person name="Detter J.C."/>
            <person name="Goker M."/>
            <person name="Bristow J."/>
            <person name="Eisen J.A."/>
            <person name="Markowitz V."/>
            <person name="Hugenholtz P."/>
            <person name="Kyrpides N.C."/>
            <person name="Klenk H.P."/>
            <person name="Han C."/>
        </authorList>
    </citation>
    <scope>NUCLEOTIDE SEQUENCE [LARGE SCALE GENOMIC DNA]</scope>
    <source>
        <strain evidence="2">ATCC 49208 / DSM 771 / VKM B-1644</strain>
    </source>
</reference>
<accession>C8VVY7</accession>
<dbReference type="KEGG" id="dae:Dtox_3562"/>
<evidence type="ECO:0000313" key="1">
    <source>
        <dbReference type="EMBL" id="ACV64274.1"/>
    </source>
</evidence>
<dbReference type="EMBL" id="CP001720">
    <property type="protein sequence ID" value="ACV64274.1"/>
    <property type="molecule type" value="Genomic_DNA"/>
</dbReference>
<protein>
    <submittedName>
        <fullName evidence="1">Uncharacterized protein</fullName>
    </submittedName>
</protein>
<name>C8VVY7_DESAS</name>
<keyword evidence="2" id="KW-1185">Reference proteome</keyword>
<evidence type="ECO:0000313" key="2">
    <source>
        <dbReference type="Proteomes" id="UP000002217"/>
    </source>
</evidence>
<gene>
    <name evidence="1" type="ordered locus">Dtox_3562</name>
</gene>
<sequence length="36" mass="4221">MFGIAALNYTNNKVFVVDLTLNDILIKVKYLIFFLR</sequence>
<dbReference type="AlphaFoldDB" id="C8VVY7"/>
<proteinExistence type="predicted"/>
<organism evidence="1 2">
    <name type="scientific">Desulfofarcimen acetoxidans (strain ATCC 49208 / DSM 771 / KCTC 5769 / VKM B-1644 / 5575)</name>
    <name type="common">Desulfotomaculum acetoxidans</name>
    <dbReference type="NCBI Taxonomy" id="485916"/>
    <lineage>
        <taxon>Bacteria</taxon>
        <taxon>Bacillati</taxon>
        <taxon>Bacillota</taxon>
        <taxon>Clostridia</taxon>
        <taxon>Eubacteriales</taxon>
        <taxon>Peptococcaceae</taxon>
        <taxon>Desulfofarcimen</taxon>
    </lineage>
</organism>